<sequence length="192" mass="22149">MAIDLNSIVSLLTDDGSPEHWEIQIPRQGDHIRVRRLGGLYYHHGIYVSDEEVIAFAGDDDYNPIDWWDTEIRATSLEEFRQGGIIEVRQYTEKEQEQLCPVPETIAFARACIGNKKYDLLFHNCEHFANACKLGVYRSYQTEQILFGKAIPKALECLGDETQRETWLKEAVQDLKAQVLDKLRRDSEKSDS</sequence>
<keyword evidence="5" id="KW-0012">Acyltransferase</keyword>
<gene>
    <name evidence="5" type="ORF">HF872_12390</name>
</gene>
<dbReference type="GO" id="GO:0008970">
    <property type="term" value="F:phospholipase A1 activity"/>
    <property type="evidence" value="ECO:0007669"/>
    <property type="project" value="TreeGrafter"/>
</dbReference>
<dbReference type="AlphaFoldDB" id="A0A848C4F6"/>
<feature type="domain" description="LRAT" evidence="4">
    <location>
        <begin position="33"/>
        <end position="141"/>
    </location>
</feature>
<reference evidence="5 6" key="1">
    <citation type="submission" date="2020-04" db="EMBL/GenBank/DDBJ databases">
        <authorList>
            <person name="Hitch T.C.A."/>
            <person name="Wylensek D."/>
            <person name="Clavel T."/>
        </authorList>
    </citation>
    <scope>NUCLEOTIDE SEQUENCE [LARGE SCALE GENOMIC DNA]</scope>
    <source>
        <strain evidence="5 6">Oil-RF-744-FAT-WT-6-1</strain>
    </source>
</reference>
<dbReference type="Pfam" id="PF04970">
    <property type="entry name" value="LRAT"/>
    <property type="match status" value="1"/>
</dbReference>
<comment type="caution">
    <text evidence="5">The sequence shown here is derived from an EMBL/GenBank/DDBJ whole genome shotgun (WGS) entry which is preliminary data.</text>
</comment>
<evidence type="ECO:0000256" key="1">
    <source>
        <dbReference type="ARBA" id="ARBA00022679"/>
    </source>
</evidence>
<protein>
    <submittedName>
        <fullName evidence="5">Lecithin retinol acyltransferase family protein</fullName>
    </submittedName>
</protein>
<dbReference type="GO" id="GO:0005737">
    <property type="term" value="C:cytoplasm"/>
    <property type="evidence" value="ECO:0007669"/>
    <property type="project" value="TreeGrafter"/>
</dbReference>
<accession>A0A848C4F6</accession>
<dbReference type="PANTHER" id="PTHR13943">
    <property type="entry name" value="HRAS-LIKE SUPPRESSOR - RELATED"/>
    <property type="match status" value="1"/>
</dbReference>
<dbReference type="PANTHER" id="PTHR13943:SF77">
    <property type="entry name" value="LRAT DOMAIN-CONTAINING PROTEIN"/>
    <property type="match status" value="1"/>
</dbReference>
<dbReference type="GO" id="GO:0004623">
    <property type="term" value="F:phospholipase A2 activity"/>
    <property type="evidence" value="ECO:0007669"/>
    <property type="project" value="TreeGrafter"/>
</dbReference>
<keyword evidence="3" id="KW-0443">Lipid metabolism</keyword>
<keyword evidence="2" id="KW-0378">Hydrolase</keyword>
<evidence type="ECO:0000256" key="2">
    <source>
        <dbReference type="ARBA" id="ARBA00022801"/>
    </source>
</evidence>
<dbReference type="EMBL" id="JABAFG010000033">
    <property type="protein sequence ID" value="NME29403.1"/>
    <property type="molecule type" value="Genomic_DNA"/>
</dbReference>
<dbReference type="InterPro" id="IPR007053">
    <property type="entry name" value="LRAT_dom"/>
</dbReference>
<evidence type="ECO:0000313" key="5">
    <source>
        <dbReference type="EMBL" id="NME29403.1"/>
    </source>
</evidence>
<dbReference type="GO" id="GO:0016410">
    <property type="term" value="F:N-acyltransferase activity"/>
    <property type="evidence" value="ECO:0007669"/>
    <property type="project" value="TreeGrafter"/>
</dbReference>
<dbReference type="RefSeq" id="WP_150824997.1">
    <property type="nucleotide sequence ID" value="NZ_JABAFG010000033.1"/>
</dbReference>
<dbReference type="Proteomes" id="UP000591071">
    <property type="component" value="Unassembled WGS sequence"/>
</dbReference>
<evidence type="ECO:0000313" key="6">
    <source>
        <dbReference type="Proteomes" id="UP000591071"/>
    </source>
</evidence>
<dbReference type="PROSITE" id="PS51934">
    <property type="entry name" value="LRAT"/>
    <property type="match status" value="1"/>
</dbReference>
<dbReference type="Gene3D" id="3.90.1720.10">
    <property type="entry name" value="endopeptidase domain like (from Nostoc punctiforme)"/>
    <property type="match status" value="1"/>
</dbReference>
<organism evidence="5 6">
    <name type="scientific">Megasphaera hexanoica</name>
    <dbReference type="NCBI Taxonomy" id="1675036"/>
    <lineage>
        <taxon>Bacteria</taxon>
        <taxon>Bacillati</taxon>
        <taxon>Bacillota</taxon>
        <taxon>Negativicutes</taxon>
        <taxon>Veillonellales</taxon>
        <taxon>Veillonellaceae</taxon>
        <taxon>Megasphaera</taxon>
    </lineage>
</organism>
<proteinExistence type="predicted"/>
<dbReference type="GO" id="GO:0070292">
    <property type="term" value="P:N-acylphosphatidylethanolamine metabolic process"/>
    <property type="evidence" value="ECO:0007669"/>
    <property type="project" value="TreeGrafter"/>
</dbReference>
<evidence type="ECO:0000256" key="3">
    <source>
        <dbReference type="ARBA" id="ARBA00023098"/>
    </source>
</evidence>
<name>A0A848C4F6_9FIRM</name>
<dbReference type="InterPro" id="IPR051496">
    <property type="entry name" value="H-rev107_PLA/AT"/>
</dbReference>
<evidence type="ECO:0000259" key="4">
    <source>
        <dbReference type="PROSITE" id="PS51934"/>
    </source>
</evidence>
<keyword evidence="1 5" id="KW-0808">Transferase</keyword>